<dbReference type="EMBL" id="ABVL01000016">
    <property type="protein sequence ID" value="EDY17854.1"/>
    <property type="molecule type" value="Genomic_DNA"/>
</dbReference>
<comment type="caution">
    <text evidence="11">The sequence shown here is derived from an EMBL/GenBank/DDBJ whole genome shotgun (WGS) entry which is preliminary data.</text>
</comment>
<feature type="domain" description="CBS" evidence="10">
    <location>
        <begin position="72"/>
        <end position="128"/>
    </location>
</feature>
<comment type="cofactor">
    <cofactor evidence="1">
        <name>Mn(2+)</name>
        <dbReference type="ChEBI" id="CHEBI:29035"/>
    </cofactor>
</comment>
<comment type="subunit">
    <text evidence="2">Homohexamer.</text>
</comment>
<dbReference type="InterPro" id="IPR000644">
    <property type="entry name" value="CBS_dom"/>
</dbReference>
<keyword evidence="9" id="KW-0129">CBS domain</keyword>
<dbReference type="InterPro" id="IPR010766">
    <property type="entry name" value="DRTGG"/>
</dbReference>
<dbReference type="SMART" id="SM01131">
    <property type="entry name" value="DHHA2"/>
    <property type="match status" value="1"/>
</dbReference>
<protein>
    <recommendedName>
        <fullName evidence="3">inorganic diphosphatase</fullName>
        <ecNumber evidence="3">3.6.1.1</ecNumber>
    </recommendedName>
    <alternativeName>
        <fullName evidence="7">Pyrophosphate phospho-hydrolase</fullName>
    </alternativeName>
</protein>
<evidence type="ECO:0000259" key="10">
    <source>
        <dbReference type="PROSITE" id="PS51371"/>
    </source>
</evidence>
<dbReference type="InterPro" id="IPR004097">
    <property type="entry name" value="DHHA2"/>
</dbReference>
<evidence type="ECO:0000256" key="4">
    <source>
        <dbReference type="ARBA" id="ARBA00022723"/>
    </source>
</evidence>
<dbReference type="Pfam" id="PF01368">
    <property type="entry name" value="DHH"/>
    <property type="match status" value="1"/>
</dbReference>
<dbReference type="InterPro" id="IPR028979">
    <property type="entry name" value="Ser_kin/Pase_Hpr-like_N_sf"/>
</dbReference>
<evidence type="ECO:0000256" key="9">
    <source>
        <dbReference type="PROSITE-ProRule" id="PRU00703"/>
    </source>
</evidence>
<dbReference type="InterPro" id="IPR038763">
    <property type="entry name" value="DHH_sf"/>
</dbReference>
<feature type="domain" description="CBS" evidence="10">
    <location>
        <begin position="254"/>
        <end position="311"/>
    </location>
</feature>
<dbReference type="SUPFAM" id="SSF64182">
    <property type="entry name" value="DHH phosphoesterases"/>
    <property type="match status" value="1"/>
</dbReference>
<evidence type="ECO:0000256" key="6">
    <source>
        <dbReference type="ARBA" id="ARBA00023211"/>
    </source>
</evidence>
<dbReference type="NCBIfam" id="NF011443">
    <property type="entry name" value="PRK14869.1-5"/>
    <property type="match status" value="1"/>
</dbReference>
<dbReference type="RefSeq" id="WP_006981914.1">
    <property type="nucleotide sequence ID" value="NZ_ABVL01000016.1"/>
</dbReference>
<keyword evidence="5 11" id="KW-0378">Hydrolase</keyword>
<dbReference type="InterPro" id="IPR001667">
    <property type="entry name" value="DDH_dom"/>
</dbReference>
<evidence type="ECO:0000256" key="7">
    <source>
        <dbReference type="ARBA" id="ARBA00032535"/>
    </source>
</evidence>
<evidence type="ECO:0000256" key="5">
    <source>
        <dbReference type="ARBA" id="ARBA00022801"/>
    </source>
</evidence>
<dbReference type="GO" id="GO:0005737">
    <property type="term" value="C:cytoplasm"/>
    <property type="evidence" value="ECO:0007669"/>
    <property type="project" value="InterPro"/>
</dbReference>
<keyword evidence="6" id="KW-0464">Manganese</keyword>
<evidence type="ECO:0000313" key="11">
    <source>
        <dbReference type="EMBL" id="EDY17854.1"/>
    </source>
</evidence>
<dbReference type="InParanoid" id="B4D6Q3"/>
<dbReference type="NCBIfam" id="NF011445">
    <property type="entry name" value="PRK14869.2-1"/>
    <property type="match status" value="1"/>
</dbReference>
<reference evidence="11 12" key="1">
    <citation type="journal article" date="2011" name="J. Bacteriol.">
        <title>Genome sequence of Chthoniobacter flavus Ellin428, an aerobic heterotrophic soil bacterium.</title>
        <authorList>
            <person name="Kant R."/>
            <person name="van Passel M.W."/>
            <person name="Palva A."/>
            <person name="Lucas S."/>
            <person name="Lapidus A."/>
            <person name="Glavina Del Rio T."/>
            <person name="Dalin E."/>
            <person name="Tice H."/>
            <person name="Bruce D."/>
            <person name="Goodwin L."/>
            <person name="Pitluck S."/>
            <person name="Larimer F.W."/>
            <person name="Land M.L."/>
            <person name="Hauser L."/>
            <person name="Sangwan P."/>
            <person name="de Vos W.M."/>
            <person name="Janssen P.H."/>
            <person name="Smidt H."/>
        </authorList>
    </citation>
    <scope>NUCLEOTIDE SEQUENCE [LARGE SCALE GENOMIC DNA]</scope>
    <source>
        <strain evidence="11 12">Ellin428</strain>
    </source>
</reference>
<accession>B4D6Q3</accession>
<dbReference type="Proteomes" id="UP000005824">
    <property type="component" value="Unassembled WGS sequence"/>
</dbReference>
<dbReference type="NCBIfam" id="NF011442">
    <property type="entry name" value="PRK14869.1-4"/>
    <property type="match status" value="1"/>
</dbReference>
<dbReference type="PROSITE" id="PS51371">
    <property type="entry name" value="CBS"/>
    <property type="match status" value="2"/>
</dbReference>
<keyword evidence="12" id="KW-1185">Reference proteome</keyword>
<dbReference type="Pfam" id="PF02833">
    <property type="entry name" value="DHHA2"/>
    <property type="match status" value="1"/>
</dbReference>
<dbReference type="Gene3D" id="3.10.580.10">
    <property type="entry name" value="CBS-domain"/>
    <property type="match status" value="1"/>
</dbReference>
<dbReference type="EC" id="3.6.1.1" evidence="3"/>
<evidence type="ECO:0000313" key="12">
    <source>
        <dbReference type="Proteomes" id="UP000005824"/>
    </source>
</evidence>
<evidence type="ECO:0000256" key="3">
    <source>
        <dbReference type="ARBA" id="ARBA00012146"/>
    </source>
</evidence>
<keyword evidence="4" id="KW-0479">Metal-binding</keyword>
<dbReference type="InterPro" id="IPR038222">
    <property type="entry name" value="DHHA2_dom_sf"/>
</dbReference>
<proteinExistence type="predicted"/>
<evidence type="ECO:0000256" key="8">
    <source>
        <dbReference type="ARBA" id="ARBA00047820"/>
    </source>
</evidence>
<evidence type="ECO:0000256" key="1">
    <source>
        <dbReference type="ARBA" id="ARBA00001936"/>
    </source>
</evidence>
<dbReference type="GO" id="GO:0046872">
    <property type="term" value="F:metal ion binding"/>
    <property type="evidence" value="ECO:0007669"/>
    <property type="project" value="UniProtKB-KW"/>
</dbReference>
<dbReference type="AlphaFoldDB" id="B4D6Q3"/>
<organism evidence="11 12">
    <name type="scientific">Chthoniobacter flavus Ellin428</name>
    <dbReference type="NCBI Taxonomy" id="497964"/>
    <lineage>
        <taxon>Bacteria</taxon>
        <taxon>Pseudomonadati</taxon>
        <taxon>Verrucomicrobiota</taxon>
        <taxon>Spartobacteria</taxon>
        <taxon>Chthoniobacterales</taxon>
        <taxon>Chthoniobacteraceae</taxon>
        <taxon>Chthoniobacter</taxon>
    </lineage>
</organism>
<comment type="catalytic activity">
    <reaction evidence="8">
        <text>diphosphate + H2O = 2 phosphate + H(+)</text>
        <dbReference type="Rhea" id="RHEA:24576"/>
        <dbReference type="ChEBI" id="CHEBI:15377"/>
        <dbReference type="ChEBI" id="CHEBI:15378"/>
        <dbReference type="ChEBI" id="CHEBI:33019"/>
        <dbReference type="ChEBI" id="CHEBI:43474"/>
        <dbReference type="EC" id="3.6.1.1"/>
    </reaction>
</comment>
<gene>
    <name evidence="11" type="ORF">CfE428DRAFT_4593</name>
</gene>
<dbReference type="PANTHER" id="PTHR12112">
    <property type="entry name" value="BNIP - RELATED"/>
    <property type="match status" value="1"/>
</dbReference>
<dbReference type="SUPFAM" id="SSF54631">
    <property type="entry name" value="CBS-domain pair"/>
    <property type="match status" value="1"/>
</dbReference>
<dbReference type="Gene3D" id="3.10.310.20">
    <property type="entry name" value="DHHA2 domain"/>
    <property type="match status" value="1"/>
</dbReference>
<evidence type="ECO:0000256" key="2">
    <source>
        <dbReference type="ARBA" id="ARBA00011643"/>
    </source>
</evidence>
<sequence>MQTIVIGHKNPDMDSICAAIGYAELKRLNGQSGVVAARCGNTNERIDFVLNKFGVEAPVLINDLSPRVSDVMESRVISVRADSPVYDALQLIDKKRLRGLPVVDEKNRCLGLLSAFMVSHHLFPPREEAGSTRIVTASLADIVTTFGGALVSGSLSAKTEEQFLMVGAMAQDSFHPRLQRYANRNVVLFVGDRPHIQEMAIEARVHAIVVTGGLPIDEEIRAKARAAGVTVISSPHDTATSVLLARGAVRIERMIESDYRSFQPDTLLEDARQLAAQSAAFIFPVIDEQGTLVGILSKSDFLKDIQRQLILVDHNELTQAVRGADKVPIIEILDHHKLGGFSSDTPILFWNNPVGSTSSIVTMCYRQLGIGVPPNIAGLLMAGIVSDTLNLTSPTTTPADCDLLNYLSKTAGVDPDDLAEQIFSVGSPLLTMTPEQAINADCKPYEENDHRFSVAQIEELSFAHFHEKSEALLTALDAFRKKEGLLFSALLVTDINDQSSLLLVQGADAYLQKIDYPQRNPHVWELAGVVSRKKQLLPYLLHCLALMDASKS</sequence>
<dbReference type="Gene3D" id="3.40.1390.20">
    <property type="entry name" value="HprK N-terminal domain-like"/>
    <property type="match status" value="1"/>
</dbReference>
<dbReference type="Pfam" id="PF00571">
    <property type="entry name" value="CBS"/>
    <property type="match status" value="2"/>
</dbReference>
<dbReference type="PANTHER" id="PTHR12112:SF22">
    <property type="entry name" value="MANGANESE-DEPENDENT INORGANIC PYROPHOSPHATASE-RELATED"/>
    <property type="match status" value="1"/>
</dbReference>
<name>B4D6Q3_9BACT</name>
<dbReference type="Pfam" id="PF07085">
    <property type="entry name" value="DRTGG"/>
    <property type="match status" value="1"/>
</dbReference>
<dbReference type="GO" id="GO:0004427">
    <property type="term" value="F:inorganic diphosphate phosphatase activity"/>
    <property type="evidence" value="ECO:0007669"/>
    <property type="project" value="UniProtKB-EC"/>
</dbReference>
<dbReference type="eggNOG" id="COG1227">
    <property type="taxonomic scope" value="Bacteria"/>
</dbReference>
<dbReference type="InterPro" id="IPR046342">
    <property type="entry name" value="CBS_dom_sf"/>
</dbReference>
<dbReference type="SUPFAM" id="SSF75138">
    <property type="entry name" value="HprK N-terminal domain-like"/>
    <property type="match status" value="1"/>
</dbReference>
<dbReference type="STRING" id="497964.CfE428DRAFT_4593"/>
<dbReference type="SMART" id="SM00116">
    <property type="entry name" value="CBS"/>
    <property type="match status" value="2"/>
</dbReference>
<dbReference type="Gene3D" id="3.90.1640.10">
    <property type="entry name" value="inorganic pyrophosphatase (n-terminal core)"/>
    <property type="match status" value="1"/>
</dbReference>